<evidence type="ECO:0000256" key="1">
    <source>
        <dbReference type="PROSITE-ProRule" id="PRU00206"/>
    </source>
</evidence>
<dbReference type="Gene3D" id="2.10.50.10">
    <property type="entry name" value="Tumor Necrosis Factor Receptor, subunit A, domain 2"/>
    <property type="match status" value="1"/>
</dbReference>
<organism evidence="4 5">
    <name type="scientific">Ditylenchus dipsaci</name>
    <dbReference type="NCBI Taxonomy" id="166011"/>
    <lineage>
        <taxon>Eukaryota</taxon>
        <taxon>Metazoa</taxon>
        <taxon>Ecdysozoa</taxon>
        <taxon>Nematoda</taxon>
        <taxon>Chromadorea</taxon>
        <taxon>Rhabditida</taxon>
        <taxon>Tylenchina</taxon>
        <taxon>Tylenchomorpha</taxon>
        <taxon>Sphaerularioidea</taxon>
        <taxon>Anguinidae</taxon>
        <taxon>Anguininae</taxon>
        <taxon>Ditylenchus</taxon>
    </lineage>
</organism>
<proteinExistence type="predicted"/>
<feature type="domain" description="TNFR-Cys" evidence="3">
    <location>
        <begin position="68"/>
        <end position="104"/>
    </location>
</feature>
<accession>A0A915EEI6</accession>
<dbReference type="Proteomes" id="UP000887574">
    <property type="component" value="Unplaced"/>
</dbReference>
<evidence type="ECO:0000313" key="4">
    <source>
        <dbReference type="Proteomes" id="UP000887574"/>
    </source>
</evidence>
<keyword evidence="2" id="KW-0732">Signal</keyword>
<keyword evidence="1" id="KW-1015">Disulfide bond</keyword>
<comment type="caution">
    <text evidence="1">Lacks conserved residue(s) required for the propagation of feature annotation.</text>
</comment>
<dbReference type="WBParaSite" id="jg5031">
    <property type="protein sequence ID" value="jg5031"/>
    <property type="gene ID" value="jg5031"/>
</dbReference>
<dbReference type="PROSITE" id="PS00652">
    <property type="entry name" value="TNFR_NGFR_1"/>
    <property type="match status" value="1"/>
</dbReference>
<keyword evidence="4" id="KW-1185">Reference proteome</keyword>
<dbReference type="AlphaFoldDB" id="A0A915EEI6"/>
<dbReference type="SMART" id="SM00208">
    <property type="entry name" value="TNFR"/>
    <property type="match status" value="1"/>
</dbReference>
<protein>
    <submittedName>
        <fullName evidence="5">TNFR-Cys domain-containing protein</fullName>
    </submittedName>
</protein>
<dbReference type="InterPro" id="IPR001368">
    <property type="entry name" value="TNFR/NGFR_Cys_rich_reg"/>
</dbReference>
<feature type="chain" id="PRO_5037033445" evidence="2">
    <location>
        <begin position="25"/>
        <end position="166"/>
    </location>
</feature>
<feature type="disulfide bond" evidence="1">
    <location>
        <begin position="86"/>
        <end position="104"/>
    </location>
</feature>
<dbReference type="PROSITE" id="PS50050">
    <property type="entry name" value="TNFR_NGFR_2"/>
    <property type="match status" value="1"/>
</dbReference>
<feature type="signal peptide" evidence="2">
    <location>
        <begin position="1"/>
        <end position="24"/>
    </location>
</feature>
<evidence type="ECO:0000259" key="3">
    <source>
        <dbReference type="PROSITE" id="PS50050"/>
    </source>
</evidence>
<sequence length="166" mass="19234">MRVKMKNLTFVVLLFTLAFAFAQANLSEENVNLNIFHSASESQSESVSEEPEDDTVLKQQNWSDESTACPQEMFLKDKKCRPCSQCGPDLYERSVCEDNQDTVCDWCLNPNPLKNDDFQLKCSDLIQLQKEFQRALEHTQKSHKLTVIKPVYNNQQQQLFDSLDYL</sequence>
<name>A0A915EEI6_9BILA</name>
<feature type="repeat" description="TNFR-Cys" evidence="1">
    <location>
        <begin position="68"/>
        <end position="104"/>
    </location>
</feature>
<reference evidence="5" key="1">
    <citation type="submission" date="2022-11" db="UniProtKB">
        <authorList>
            <consortium name="WormBaseParasite"/>
        </authorList>
    </citation>
    <scope>IDENTIFICATION</scope>
</reference>
<feature type="disulfide bond" evidence="1">
    <location>
        <begin position="83"/>
        <end position="96"/>
    </location>
</feature>
<evidence type="ECO:0000256" key="2">
    <source>
        <dbReference type="SAM" id="SignalP"/>
    </source>
</evidence>
<evidence type="ECO:0000313" key="5">
    <source>
        <dbReference type="WBParaSite" id="jg5031"/>
    </source>
</evidence>